<reference evidence="2" key="2">
    <citation type="submission" date="2020-10" db="UniProtKB">
        <authorList>
            <consortium name="WormBaseParasite"/>
        </authorList>
    </citation>
    <scope>IDENTIFICATION</scope>
</reference>
<keyword evidence="1" id="KW-1185">Reference proteome</keyword>
<organism evidence="1 2">
    <name type="scientific">Panagrellus redivivus</name>
    <name type="common">Microworm</name>
    <dbReference type="NCBI Taxonomy" id="6233"/>
    <lineage>
        <taxon>Eukaryota</taxon>
        <taxon>Metazoa</taxon>
        <taxon>Ecdysozoa</taxon>
        <taxon>Nematoda</taxon>
        <taxon>Chromadorea</taxon>
        <taxon>Rhabditida</taxon>
        <taxon>Tylenchina</taxon>
        <taxon>Panagrolaimomorpha</taxon>
        <taxon>Panagrolaimoidea</taxon>
        <taxon>Panagrolaimidae</taxon>
        <taxon>Panagrellus</taxon>
    </lineage>
</organism>
<reference evidence="1" key="1">
    <citation type="journal article" date="2013" name="Genetics">
        <title>The draft genome and transcriptome of Panagrellus redivivus are shaped by the harsh demands of a free-living lifestyle.</title>
        <authorList>
            <person name="Srinivasan J."/>
            <person name="Dillman A.R."/>
            <person name="Macchietto M.G."/>
            <person name="Heikkinen L."/>
            <person name="Lakso M."/>
            <person name="Fracchia K.M."/>
            <person name="Antoshechkin I."/>
            <person name="Mortazavi A."/>
            <person name="Wong G."/>
            <person name="Sternberg P.W."/>
        </authorList>
    </citation>
    <scope>NUCLEOTIDE SEQUENCE [LARGE SCALE GENOMIC DNA]</scope>
    <source>
        <strain evidence="1">MT8872</strain>
    </source>
</reference>
<evidence type="ECO:0000313" key="2">
    <source>
        <dbReference type="WBParaSite" id="Pan_g11259.t1"/>
    </source>
</evidence>
<accession>A0A7E4UQG2</accession>
<sequence length="113" mass="12978">MNGDGFCLVISVEWIKATCPCNCRELDFCKISSEYRPIQRQPQTPTKCTWLTRLAQHFHWEIKELSRIKQSAVGLTDVSEGMLGRYEGIGLIASNLRVARFVTEFRNGVKRNK</sequence>
<proteinExistence type="predicted"/>
<dbReference type="WBParaSite" id="Pan_g11259.t1">
    <property type="protein sequence ID" value="Pan_g11259.t1"/>
    <property type="gene ID" value="Pan_g11259"/>
</dbReference>
<dbReference type="AlphaFoldDB" id="A0A7E4UQG2"/>
<evidence type="ECO:0000313" key="1">
    <source>
        <dbReference type="Proteomes" id="UP000492821"/>
    </source>
</evidence>
<name>A0A7E4UQG2_PANRE</name>
<protein>
    <submittedName>
        <fullName evidence="2">Transposase</fullName>
    </submittedName>
</protein>
<dbReference type="Proteomes" id="UP000492821">
    <property type="component" value="Unassembled WGS sequence"/>
</dbReference>